<dbReference type="InterPro" id="IPR036770">
    <property type="entry name" value="Ankyrin_rpt-contain_sf"/>
</dbReference>
<accession>A0ABD1G7Y7</accession>
<dbReference type="PANTHER" id="PTHR24121:SF31">
    <property type="entry name" value="ANKYRIN REPEAT-CONTAINING PROTEIN"/>
    <property type="match status" value="1"/>
</dbReference>
<evidence type="ECO:0000313" key="1">
    <source>
        <dbReference type="EMBL" id="KAL1540241.1"/>
    </source>
</evidence>
<dbReference type="Pfam" id="PF00023">
    <property type="entry name" value="Ank"/>
    <property type="match status" value="1"/>
</dbReference>
<sequence length="281" mass="31619">MATLAAVNVSSFISVKLGRDENNRYNYETWREQMLCLFESQDLIGFIDGTSTNRDDVWRRTDWLIKGWTLGALTDEVIKTVVNLPSARAVWMKLKYKFSETKPPPPPPPPPFAAVTYQGQQWRMDTALYRSALRGEWHTVKQLVDQDPSAIKLRLGFSSETAIHVAAIAGKPEFLLNLLNLISDDSVLALRDKIGDNPLHTAAAMGNYQAAEMLVTRFPKLLYLSNLDNRFLHHSAADFGHRKILQLLISKTQDNLPINPFAGDGSLMLLDLMIGVDFFGE</sequence>
<name>A0ABD1G7Y7_SALDI</name>
<dbReference type="AlphaFoldDB" id="A0ABD1G7Y7"/>
<dbReference type="Proteomes" id="UP001567538">
    <property type="component" value="Unassembled WGS sequence"/>
</dbReference>
<dbReference type="SMART" id="SM00248">
    <property type="entry name" value="ANK"/>
    <property type="match status" value="4"/>
</dbReference>
<protein>
    <submittedName>
        <fullName evidence="1">Uncharacterized protein</fullName>
    </submittedName>
</protein>
<dbReference type="EMBL" id="JBEAFC010000009">
    <property type="protein sequence ID" value="KAL1540241.1"/>
    <property type="molecule type" value="Genomic_DNA"/>
</dbReference>
<comment type="caution">
    <text evidence="1">The sequence shown here is derived from an EMBL/GenBank/DDBJ whole genome shotgun (WGS) entry which is preliminary data.</text>
</comment>
<keyword evidence="2" id="KW-1185">Reference proteome</keyword>
<organism evidence="1 2">
    <name type="scientific">Salvia divinorum</name>
    <name type="common">Maria pastora</name>
    <name type="synonym">Diviner's sage</name>
    <dbReference type="NCBI Taxonomy" id="28513"/>
    <lineage>
        <taxon>Eukaryota</taxon>
        <taxon>Viridiplantae</taxon>
        <taxon>Streptophyta</taxon>
        <taxon>Embryophyta</taxon>
        <taxon>Tracheophyta</taxon>
        <taxon>Spermatophyta</taxon>
        <taxon>Magnoliopsida</taxon>
        <taxon>eudicotyledons</taxon>
        <taxon>Gunneridae</taxon>
        <taxon>Pentapetalae</taxon>
        <taxon>asterids</taxon>
        <taxon>lamiids</taxon>
        <taxon>Lamiales</taxon>
        <taxon>Lamiaceae</taxon>
        <taxon>Nepetoideae</taxon>
        <taxon>Mentheae</taxon>
        <taxon>Salviinae</taxon>
        <taxon>Salvia</taxon>
        <taxon>Salvia subgen. Calosphace</taxon>
    </lineage>
</organism>
<evidence type="ECO:0000313" key="2">
    <source>
        <dbReference type="Proteomes" id="UP001567538"/>
    </source>
</evidence>
<proteinExistence type="predicted"/>
<dbReference type="PANTHER" id="PTHR24121">
    <property type="entry name" value="NO MECHANORECEPTOR POTENTIAL C, ISOFORM D-RELATED"/>
    <property type="match status" value="1"/>
</dbReference>
<dbReference type="Gene3D" id="1.25.40.20">
    <property type="entry name" value="Ankyrin repeat-containing domain"/>
    <property type="match status" value="1"/>
</dbReference>
<dbReference type="SUPFAM" id="SSF48403">
    <property type="entry name" value="Ankyrin repeat"/>
    <property type="match status" value="1"/>
</dbReference>
<gene>
    <name evidence="1" type="ORF">AAHA92_24622</name>
</gene>
<reference evidence="1 2" key="1">
    <citation type="submission" date="2024-06" db="EMBL/GenBank/DDBJ databases">
        <title>A chromosome level genome sequence of Diviner's sage (Salvia divinorum).</title>
        <authorList>
            <person name="Ford S.A."/>
            <person name="Ro D.-K."/>
            <person name="Ness R.W."/>
            <person name="Phillips M.A."/>
        </authorList>
    </citation>
    <scope>NUCLEOTIDE SEQUENCE [LARGE SCALE GENOMIC DNA]</scope>
    <source>
        <strain evidence="1">SAF-2024a</strain>
        <tissue evidence="1">Leaf</tissue>
    </source>
</reference>
<dbReference type="InterPro" id="IPR002110">
    <property type="entry name" value="Ankyrin_rpt"/>
</dbReference>